<evidence type="ECO:0000313" key="3">
    <source>
        <dbReference type="Proteomes" id="UP000050795"/>
    </source>
</evidence>
<dbReference type="SMART" id="SM00198">
    <property type="entry name" value="SCP"/>
    <property type="match status" value="1"/>
</dbReference>
<feature type="compositionally biased region" description="Basic and acidic residues" evidence="1">
    <location>
        <begin position="171"/>
        <end position="180"/>
    </location>
</feature>
<dbReference type="WBParaSite" id="TREG1_129700.1">
    <property type="protein sequence ID" value="TREG1_129700.1"/>
    <property type="gene ID" value="TREG1_129700"/>
</dbReference>
<reference evidence="3" key="1">
    <citation type="submission" date="2022-06" db="EMBL/GenBank/DDBJ databases">
        <authorList>
            <person name="Berger JAMES D."/>
            <person name="Berger JAMES D."/>
        </authorList>
    </citation>
    <scope>NUCLEOTIDE SEQUENCE [LARGE SCALE GENOMIC DNA]</scope>
</reference>
<accession>A0A183W0A0</accession>
<keyword evidence="2" id="KW-0732">Signal</keyword>
<dbReference type="PRINTS" id="PR00837">
    <property type="entry name" value="V5TPXLIKE"/>
</dbReference>
<feature type="region of interest" description="Disordered" evidence="1">
    <location>
        <begin position="171"/>
        <end position="211"/>
    </location>
</feature>
<dbReference type="AlphaFoldDB" id="A0A183W0A0"/>
<feature type="signal peptide" evidence="2">
    <location>
        <begin position="1"/>
        <end position="21"/>
    </location>
</feature>
<name>A0A183W0A0_TRIRE</name>
<reference evidence="4" key="2">
    <citation type="submission" date="2023-11" db="UniProtKB">
        <authorList>
            <consortium name="WormBaseParasite"/>
        </authorList>
    </citation>
    <scope>IDENTIFICATION</scope>
</reference>
<feature type="chain" id="PRO_5043366002" evidence="2">
    <location>
        <begin position="22"/>
        <end position="244"/>
    </location>
</feature>
<sequence length="244" mass="28271">MLLHWLFCLSSLYICLQSVNSQPANAELQKLFQLHNEYRHMVMNCELENQPPAKYLPDLRWDNELAYYAQKLANTCFFEYDDIQLPKYNYTGQSISSHATVEEAVEAWFEENKNYDYNTRACRDSCVHYTQNTTLVGCGVKDCQRPGYGLYIVCNYAEGADWKNERPYETKPLSECDRQRVPARKPPKPTVATTTTTTTPPSRQPSYSKKIPEPDWTQLRATWNQYAAAQRLQGNIAQTCICFD</sequence>
<evidence type="ECO:0000256" key="2">
    <source>
        <dbReference type="SAM" id="SignalP"/>
    </source>
</evidence>
<protein>
    <submittedName>
        <fullName evidence="4">SCP domain-containing protein</fullName>
    </submittedName>
</protein>
<dbReference type="Pfam" id="PF00188">
    <property type="entry name" value="CAP"/>
    <property type="match status" value="1"/>
</dbReference>
<dbReference type="Gene3D" id="3.40.33.10">
    <property type="entry name" value="CAP"/>
    <property type="match status" value="1"/>
</dbReference>
<organism evidence="3 4">
    <name type="scientific">Trichobilharzia regenti</name>
    <name type="common">Nasal bird schistosome</name>
    <dbReference type="NCBI Taxonomy" id="157069"/>
    <lineage>
        <taxon>Eukaryota</taxon>
        <taxon>Metazoa</taxon>
        <taxon>Spiralia</taxon>
        <taxon>Lophotrochozoa</taxon>
        <taxon>Platyhelminthes</taxon>
        <taxon>Trematoda</taxon>
        <taxon>Digenea</taxon>
        <taxon>Strigeidida</taxon>
        <taxon>Schistosomatoidea</taxon>
        <taxon>Schistosomatidae</taxon>
        <taxon>Trichobilharzia</taxon>
    </lineage>
</organism>
<dbReference type="OrthoDB" id="43654at2759"/>
<dbReference type="CDD" id="cd05380">
    <property type="entry name" value="CAP_euk"/>
    <property type="match status" value="1"/>
</dbReference>
<proteinExistence type="predicted"/>
<dbReference type="SUPFAM" id="SSF55797">
    <property type="entry name" value="PR-1-like"/>
    <property type="match status" value="1"/>
</dbReference>
<dbReference type="PANTHER" id="PTHR10334">
    <property type="entry name" value="CYSTEINE-RICH SECRETORY PROTEIN-RELATED"/>
    <property type="match status" value="1"/>
</dbReference>
<dbReference type="InterPro" id="IPR014044">
    <property type="entry name" value="CAP_dom"/>
</dbReference>
<evidence type="ECO:0000313" key="4">
    <source>
        <dbReference type="WBParaSite" id="TREG1_129700.1"/>
    </source>
</evidence>
<feature type="compositionally biased region" description="Low complexity" evidence="1">
    <location>
        <begin position="190"/>
        <end position="201"/>
    </location>
</feature>
<dbReference type="Proteomes" id="UP000050795">
    <property type="component" value="Unassembled WGS sequence"/>
</dbReference>
<dbReference type="InterPro" id="IPR035940">
    <property type="entry name" value="CAP_sf"/>
</dbReference>
<keyword evidence="3" id="KW-1185">Reference proteome</keyword>
<dbReference type="InterPro" id="IPR001283">
    <property type="entry name" value="CRISP-related"/>
</dbReference>
<evidence type="ECO:0000256" key="1">
    <source>
        <dbReference type="SAM" id="MobiDB-lite"/>
    </source>
</evidence>